<evidence type="ECO:0000313" key="2">
    <source>
        <dbReference type="EMBL" id="MQY08863.1"/>
    </source>
</evidence>
<dbReference type="AlphaFoldDB" id="A0A7K0C604"/>
<organism evidence="2 3">
    <name type="scientific">Actinomadura macrotermitis</name>
    <dbReference type="NCBI Taxonomy" id="2585200"/>
    <lineage>
        <taxon>Bacteria</taxon>
        <taxon>Bacillati</taxon>
        <taxon>Actinomycetota</taxon>
        <taxon>Actinomycetes</taxon>
        <taxon>Streptosporangiales</taxon>
        <taxon>Thermomonosporaceae</taxon>
        <taxon>Actinomadura</taxon>
    </lineage>
</organism>
<comment type="caution">
    <text evidence="2">The sequence shown here is derived from an EMBL/GenBank/DDBJ whole genome shotgun (WGS) entry which is preliminary data.</text>
</comment>
<feature type="compositionally biased region" description="Polar residues" evidence="1">
    <location>
        <begin position="45"/>
        <end position="54"/>
    </location>
</feature>
<sequence length="105" mass="11185">MWSASVIGLLGPVTTVLADAVSYLLSALGIRAVGGTKPRPAWPAPSSTPRRPATDNTCARLSPIAYEHIDFLDRYAFARADPKADLRPFRDGEITLGSWCEGGGV</sequence>
<feature type="region of interest" description="Disordered" evidence="1">
    <location>
        <begin position="34"/>
        <end position="54"/>
    </location>
</feature>
<protein>
    <submittedName>
        <fullName evidence="2">Uncharacterized protein</fullName>
    </submittedName>
</protein>
<evidence type="ECO:0000256" key="1">
    <source>
        <dbReference type="SAM" id="MobiDB-lite"/>
    </source>
</evidence>
<dbReference type="Proteomes" id="UP000487268">
    <property type="component" value="Unassembled WGS sequence"/>
</dbReference>
<evidence type="ECO:0000313" key="3">
    <source>
        <dbReference type="Proteomes" id="UP000487268"/>
    </source>
</evidence>
<keyword evidence="3" id="KW-1185">Reference proteome</keyword>
<accession>A0A7K0C604</accession>
<name>A0A7K0C604_9ACTN</name>
<dbReference type="EMBL" id="WEGH01000005">
    <property type="protein sequence ID" value="MQY08863.1"/>
    <property type="molecule type" value="Genomic_DNA"/>
</dbReference>
<reference evidence="2 3" key="1">
    <citation type="submission" date="2019-10" db="EMBL/GenBank/DDBJ databases">
        <title>Actinomadura rubteroloni sp. nov. and Actinomadura macrotermitis sp. nov., isolated from the gut of fungus growing-termite Macrotermes natalensis.</title>
        <authorList>
            <person name="Benndorf R."/>
            <person name="Martin K."/>
            <person name="Kuefner M."/>
            <person name="De Beer W."/>
            <person name="Kaster A.-K."/>
            <person name="Vollmers J."/>
            <person name="Poulsen M."/>
            <person name="Beemelmanns C."/>
        </authorList>
    </citation>
    <scope>NUCLEOTIDE SEQUENCE [LARGE SCALE GENOMIC DNA]</scope>
    <source>
        <strain evidence="2 3">RB68</strain>
    </source>
</reference>
<proteinExistence type="predicted"/>
<gene>
    <name evidence="2" type="ORF">ACRB68_69740</name>
</gene>